<accession>A0A067QPW2</accession>
<dbReference type="Pfam" id="PF00209">
    <property type="entry name" value="SNF"/>
    <property type="match status" value="1"/>
</dbReference>
<keyword evidence="9 14" id="KW-1133">Transmembrane helix</keyword>
<dbReference type="GO" id="GO:0051583">
    <property type="term" value="P:dopamine uptake involved in synaptic transmission"/>
    <property type="evidence" value="ECO:0007669"/>
    <property type="project" value="TreeGrafter"/>
</dbReference>
<keyword evidence="5 14" id="KW-0812">Transmembrane</keyword>
<dbReference type="PROSITE" id="PS50267">
    <property type="entry name" value="NA_NEUROTRAN_SYMP_3"/>
    <property type="match status" value="1"/>
</dbReference>
<dbReference type="GO" id="GO:0015874">
    <property type="term" value="P:norepinephrine transport"/>
    <property type="evidence" value="ECO:0007669"/>
    <property type="project" value="TreeGrafter"/>
</dbReference>
<keyword evidence="8" id="KW-0769">Symport</keyword>
<keyword evidence="7" id="KW-0532">Neurotransmitter transport</keyword>
<dbReference type="GO" id="GO:0032809">
    <property type="term" value="C:neuronal cell body membrane"/>
    <property type="evidence" value="ECO:0007669"/>
    <property type="project" value="TreeGrafter"/>
</dbReference>
<evidence type="ECO:0000256" key="9">
    <source>
        <dbReference type="ARBA" id="ARBA00022989"/>
    </source>
</evidence>
<feature type="transmembrane region" description="Helical" evidence="14">
    <location>
        <begin position="77"/>
        <end position="98"/>
    </location>
</feature>
<dbReference type="InParanoid" id="A0A067QPW2"/>
<keyword evidence="12" id="KW-1015">Disulfide bond</keyword>
<evidence type="ECO:0000256" key="4">
    <source>
        <dbReference type="ARBA" id="ARBA00022475"/>
    </source>
</evidence>
<evidence type="ECO:0000256" key="2">
    <source>
        <dbReference type="ARBA" id="ARBA00006459"/>
    </source>
</evidence>
<evidence type="ECO:0000256" key="11">
    <source>
        <dbReference type="ARBA" id="ARBA00023136"/>
    </source>
</evidence>
<evidence type="ECO:0000256" key="8">
    <source>
        <dbReference type="ARBA" id="ARBA00022847"/>
    </source>
</evidence>
<dbReference type="GO" id="GO:0005330">
    <property type="term" value="F:dopamine:sodium symporter activity"/>
    <property type="evidence" value="ECO:0007669"/>
    <property type="project" value="TreeGrafter"/>
</dbReference>
<evidence type="ECO:0000313" key="16">
    <source>
        <dbReference type="Proteomes" id="UP000027135"/>
    </source>
</evidence>
<dbReference type="Proteomes" id="UP000027135">
    <property type="component" value="Unassembled WGS sequence"/>
</dbReference>
<dbReference type="OMA" id="WMISMAS"/>
<evidence type="ECO:0000313" key="15">
    <source>
        <dbReference type="EMBL" id="KDQ97282.1"/>
    </source>
</evidence>
<evidence type="ECO:0000256" key="1">
    <source>
        <dbReference type="ARBA" id="ARBA00004651"/>
    </source>
</evidence>
<evidence type="ECO:0000256" key="7">
    <source>
        <dbReference type="ARBA" id="ARBA00022775"/>
    </source>
</evidence>
<evidence type="ECO:0000256" key="14">
    <source>
        <dbReference type="SAM" id="Phobius"/>
    </source>
</evidence>
<keyword evidence="4" id="KW-1003">Cell membrane</keyword>
<keyword evidence="3" id="KW-0813">Transport</keyword>
<evidence type="ECO:0000256" key="3">
    <source>
        <dbReference type="ARBA" id="ARBA00022448"/>
    </source>
</evidence>
<dbReference type="PANTHER" id="PTHR11616">
    <property type="entry name" value="SODIUM/CHLORIDE DEPENDENT TRANSPORTER"/>
    <property type="match status" value="1"/>
</dbReference>
<dbReference type="AlphaFoldDB" id="A0A067QPW2"/>
<gene>
    <name evidence="15" type="ORF">L798_05605</name>
</gene>
<sequence length="145" mass="16490">MLFAVLFETIAVSWIYGTQRFCDDIRDMIGFSPGLYWRVCWRFLAPAFLMFIIVYGLVGYEPLTYEEYVYPVWANVLGWIIAGSSIVMIPGTAVYKLLTTPGTFMQRLRFLTTPWRDQQTAAMNGVRTDPIQVKLTTAPAAADNV</sequence>
<keyword evidence="16" id="KW-1185">Reference proteome</keyword>
<dbReference type="GO" id="GO:0030424">
    <property type="term" value="C:axon"/>
    <property type="evidence" value="ECO:0007669"/>
    <property type="project" value="TreeGrafter"/>
</dbReference>
<evidence type="ECO:0000256" key="5">
    <source>
        <dbReference type="ARBA" id="ARBA00022692"/>
    </source>
</evidence>
<evidence type="ECO:0000256" key="13">
    <source>
        <dbReference type="ARBA" id="ARBA00023180"/>
    </source>
</evidence>
<dbReference type="SUPFAM" id="SSF161070">
    <property type="entry name" value="SNF-like"/>
    <property type="match status" value="1"/>
</dbReference>
<keyword evidence="6" id="KW-0479">Metal-binding</keyword>
<dbReference type="GO" id="GO:0046872">
    <property type="term" value="F:metal ion binding"/>
    <property type="evidence" value="ECO:0007669"/>
    <property type="project" value="UniProtKB-KW"/>
</dbReference>
<evidence type="ECO:0000256" key="6">
    <source>
        <dbReference type="ARBA" id="ARBA00022723"/>
    </source>
</evidence>
<organism evidence="15 16">
    <name type="scientific">Zootermopsis nevadensis</name>
    <name type="common">Dampwood termite</name>
    <dbReference type="NCBI Taxonomy" id="136037"/>
    <lineage>
        <taxon>Eukaryota</taxon>
        <taxon>Metazoa</taxon>
        <taxon>Ecdysozoa</taxon>
        <taxon>Arthropoda</taxon>
        <taxon>Hexapoda</taxon>
        <taxon>Insecta</taxon>
        <taxon>Pterygota</taxon>
        <taxon>Neoptera</taxon>
        <taxon>Polyneoptera</taxon>
        <taxon>Dictyoptera</taxon>
        <taxon>Blattodea</taxon>
        <taxon>Blattoidea</taxon>
        <taxon>Termitoidae</taxon>
        <taxon>Termopsidae</taxon>
        <taxon>Zootermopsis</taxon>
    </lineage>
</organism>
<reference evidence="15 16" key="1">
    <citation type="journal article" date="2014" name="Nat. Commun.">
        <title>Molecular traces of alternative social organization in a termite genome.</title>
        <authorList>
            <person name="Terrapon N."/>
            <person name="Li C."/>
            <person name="Robertson H.M."/>
            <person name="Ji L."/>
            <person name="Meng X."/>
            <person name="Booth W."/>
            <person name="Chen Z."/>
            <person name="Childers C.P."/>
            <person name="Glastad K.M."/>
            <person name="Gokhale K."/>
            <person name="Gowin J."/>
            <person name="Gronenberg W."/>
            <person name="Hermansen R.A."/>
            <person name="Hu H."/>
            <person name="Hunt B.G."/>
            <person name="Huylmans A.K."/>
            <person name="Khalil S.M."/>
            <person name="Mitchell R.D."/>
            <person name="Munoz-Torres M.C."/>
            <person name="Mustard J.A."/>
            <person name="Pan H."/>
            <person name="Reese J.T."/>
            <person name="Scharf M.E."/>
            <person name="Sun F."/>
            <person name="Vogel H."/>
            <person name="Xiao J."/>
            <person name="Yang W."/>
            <person name="Yang Z."/>
            <person name="Yang Z."/>
            <person name="Zhou J."/>
            <person name="Zhu J."/>
            <person name="Brent C.S."/>
            <person name="Elsik C.G."/>
            <person name="Goodisman M.A."/>
            <person name="Liberles D.A."/>
            <person name="Roe R.M."/>
            <person name="Vargo E.L."/>
            <person name="Vilcinskas A."/>
            <person name="Wang J."/>
            <person name="Bornberg-Bauer E."/>
            <person name="Korb J."/>
            <person name="Zhang G."/>
            <person name="Liebig J."/>
        </authorList>
    </citation>
    <scope>NUCLEOTIDE SEQUENCE [LARGE SCALE GENOMIC DNA]</scope>
    <source>
        <tissue evidence="15">Whole organism</tissue>
    </source>
</reference>
<evidence type="ECO:0000256" key="12">
    <source>
        <dbReference type="ARBA" id="ARBA00023157"/>
    </source>
</evidence>
<protein>
    <submittedName>
        <fullName evidence="15">Sodium-dependent noradrenaline transporter</fullName>
    </submittedName>
</protein>
<evidence type="ECO:0000256" key="10">
    <source>
        <dbReference type="ARBA" id="ARBA00023053"/>
    </source>
</evidence>
<keyword evidence="11 14" id="KW-0472">Membrane</keyword>
<comment type="subcellular location">
    <subcellularLocation>
        <location evidence="1">Cell membrane</location>
        <topology evidence="1">Multi-pass membrane protein</topology>
    </subcellularLocation>
</comment>
<dbReference type="eggNOG" id="KOG3659">
    <property type="taxonomic scope" value="Eukaryota"/>
</dbReference>
<dbReference type="EMBL" id="KK853689">
    <property type="protein sequence ID" value="KDQ97282.1"/>
    <property type="molecule type" value="Genomic_DNA"/>
</dbReference>
<keyword evidence="13" id="KW-0325">Glycoprotein</keyword>
<dbReference type="GO" id="GO:0042734">
    <property type="term" value="C:presynaptic membrane"/>
    <property type="evidence" value="ECO:0007669"/>
    <property type="project" value="TreeGrafter"/>
</dbReference>
<name>A0A067QPW2_ZOONE</name>
<proteinExistence type="inferred from homology"/>
<feature type="transmembrane region" description="Helical" evidence="14">
    <location>
        <begin position="35"/>
        <end position="57"/>
    </location>
</feature>
<dbReference type="InterPro" id="IPR037272">
    <property type="entry name" value="SNS_sf"/>
</dbReference>
<dbReference type="PANTHER" id="PTHR11616:SF320">
    <property type="entry name" value="SODIUM-DEPENDENT NORADRENALINE TRANSPORTER"/>
    <property type="match status" value="1"/>
</dbReference>
<dbReference type="GO" id="GO:0006865">
    <property type="term" value="P:amino acid transport"/>
    <property type="evidence" value="ECO:0007669"/>
    <property type="project" value="TreeGrafter"/>
</dbReference>
<dbReference type="InterPro" id="IPR000175">
    <property type="entry name" value="Na/ntran_symport"/>
</dbReference>
<comment type="similarity">
    <text evidence="2">Belongs to the sodium:neurotransmitter symporter (SNF) (TC 2.A.22) family.</text>
</comment>
<keyword evidence="10" id="KW-0915">Sodium</keyword>